<sequence>MIEYRRKNVLVREASEQPFTPIIRQQSNASFPTGRMLGLVRLDRSLNFNKRRVTNAGKNTVAGYKNEQLKVEERQK</sequence>
<reference evidence="1 2" key="1">
    <citation type="submission" date="2023-10" db="EMBL/GenBank/DDBJ databases">
        <title>Genomes of two closely related lineages of the louse Polyplax serrata with different host specificities.</title>
        <authorList>
            <person name="Martinu J."/>
            <person name="Tarabai H."/>
            <person name="Stefka J."/>
            <person name="Hypsa V."/>
        </authorList>
    </citation>
    <scope>NUCLEOTIDE SEQUENCE [LARGE SCALE GENOMIC DNA]</scope>
    <source>
        <strain evidence="1">HR10_N</strain>
    </source>
</reference>
<dbReference type="EMBL" id="JAWJWE010000001">
    <property type="protein sequence ID" value="KAK6644185.1"/>
    <property type="molecule type" value="Genomic_DNA"/>
</dbReference>
<comment type="caution">
    <text evidence="1">The sequence shown here is derived from an EMBL/GenBank/DDBJ whole genome shotgun (WGS) entry which is preliminary data.</text>
</comment>
<dbReference type="AlphaFoldDB" id="A0AAN8XP20"/>
<dbReference type="Proteomes" id="UP001372834">
    <property type="component" value="Unassembled WGS sequence"/>
</dbReference>
<name>A0AAN8XP20_POLSC</name>
<evidence type="ECO:0000313" key="2">
    <source>
        <dbReference type="Proteomes" id="UP001372834"/>
    </source>
</evidence>
<evidence type="ECO:0000313" key="1">
    <source>
        <dbReference type="EMBL" id="KAK6644185.1"/>
    </source>
</evidence>
<accession>A0AAN8XP20</accession>
<organism evidence="1 2">
    <name type="scientific">Polyplax serrata</name>
    <name type="common">Common mouse louse</name>
    <dbReference type="NCBI Taxonomy" id="468196"/>
    <lineage>
        <taxon>Eukaryota</taxon>
        <taxon>Metazoa</taxon>
        <taxon>Ecdysozoa</taxon>
        <taxon>Arthropoda</taxon>
        <taxon>Hexapoda</taxon>
        <taxon>Insecta</taxon>
        <taxon>Pterygota</taxon>
        <taxon>Neoptera</taxon>
        <taxon>Paraneoptera</taxon>
        <taxon>Psocodea</taxon>
        <taxon>Troctomorpha</taxon>
        <taxon>Phthiraptera</taxon>
        <taxon>Anoplura</taxon>
        <taxon>Polyplacidae</taxon>
        <taxon>Polyplax</taxon>
    </lineage>
</organism>
<gene>
    <name evidence="1" type="ORF">RUM43_000452</name>
</gene>
<protein>
    <submittedName>
        <fullName evidence="1">Uncharacterized protein</fullName>
    </submittedName>
</protein>
<proteinExistence type="predicted"/>